<keyword evidence="7 9" id="KW-1133">Transmembrane helix</keyword>
<keyword evidence="3" id="KW-0597">Phosphoprotein</keyword>
<dbReference type="EMBL" id="JACCBX010000013">
    <property type="protein sequence ID" value="NYE08387.1"/>
    <property type="molecule type" value="Genomic_DNA"/>
</dbReference>
<keyword evidence="6 11" id="KW-0418">Kinase</keyword>
<dbReference type="InterPro" id="IPR036890">
    <property type="entry name" value="HATPase_C_sf"/>
</dbReference>
<dbReference type="InterPro" id="IPR050640">
    <property type="entry name" value="Bact_2-comp_sensor_kinase"/>
</dbReference>
<dbReference type="Gene3D" id="6.10.340.10">
    <property type="match status" value="1"/>
</dbReference>
<evidence type="ECO:0000313" key="11">
    <source>
        <dbReference type="EMBL" id="NYE08387.1"/>
    </source>
</evidence>
<name>A0A852TLJ0_9BACI</name>
<evidence type="ECO:0000256" key="8">
    <source>
        <dbReference type="ARBA" id="ARBA00023136"/>
    </source>
</evidence>
<dbReference type="PANTHER" id="PTHR34220:SF7">
    <property type="entry name" value="SENSOR HISTIDINE KINASE YPDA"/>
    <property type="match status" value="1"/>
</dbReference>
<reference evidence="12" key="2">
    <citation type="submission" date="2020-08" db="EMBL/GenBank/DDBJ databases">
        <title>The Agave Microbiome: Exploring the role of microbial communities in plant adaptations to desert environments.</title>
        <authorList>
            <person name="Partida-Martinez L.P."/>
        </authorList>
    </citation>
    <scope>NUCLEOTIDE SEQUENCE [LARGE SCALE GENOMIC DNA]</scope>
    <source>
        <strain evidence="12">AT2.8</strain>
    </source>
</reference>
<accession>A0A852TLJ0</accession>
<gene>
    <name evidence="11" type="ORF">F4694_005231</name>
</gene>
<dbReference type="Gene3D" id="3.30.565.10">
    <property type="entry name" value="Histidine kinase-like ATPase, C-terminal domain"/>
    <property type="match status" value="1"/>
</dbReference>
<dbReference type="PROSITE" id="PS50885">
    <property type="entry name" value="HAMP"/>
    <property type="match status" value="1"/>
</dbReference>
<dbReference type="InterPro" id="IPR003594">
    <property type="entry name" value="HATPase_dom"/>
</dbReference>
<dbReference type="GO" id="GO:0005886">
    <property type="term" value="C:plasma membrane"/>
    <property type="evidence" value="ECO:0007669"/>
    <property type="project" value="UniProtKB-SubCell"/>
</dbReference>
<evidence type="ECO:0000256" key="1">
    <source>
        <dbReference type="ARBA" id="ARBA00004651"/>
    </source>
</evidence>
<comment type="subcellular location">
    <subcellularLocation>
        <location evidence="1">Cell membrane</location>
        <topology evidence="1">Multi-pass membrane protein</topology>
    </subcellularLocation>
</comment>
<proteinExistence type="predicted"/>
<feature type="domain" description="HAMP" evidence="10">
    <location>
        <begin position="314"/>
        <end position="366"/>
    </location>
</feature>
<dbReference type="InterPro" id="IPR033479">
    <property type="entry name" value="dCache_1"/>
</dbReference>
<evidence type="ECO:0000256" key="3">
    <source>
        <dbReference type="ARBA" id="ARBA00022553"/>
    </source>
</evidence>
<keyword evidence="5 9" id="KW-0812">Transmembrane</keyword>
<keyword evidence="8 9" id="KW-0472">Membrane</keyword>
<organism evidence="11 12">
    <name type="scientific">Neobacillus niacini</name>
    <dbReference type="NCBI Taxonomy" id="86668"/>
    <lineage>
        <taxon>Bacteria</taxon>
        <taxon>Bacillati</taxon>
        <taxon>Bacillota</taxon>
        <taxon>Bacilli</taxon>
        <taxon>Bacillales</taxon>
        <taxon>Bacillaceae</taxon>
        <taxon>Neobacillus</taxon>
    </lineage>
</organism>
<comment type="caution">
    <text evidence="11">The sequence shown here is derived from an EMBL/GenBank/DDBJ whole genome shotgun (WGS) entry which is preliminary data.</text>
</comment>
<evidence type="ECO:0000256" key="9">
    <source>
        <dbReference type="SAM" id="Phobius"/>
    </source>
</evidence>
<evidence type="ECO:0000259" key="10">
    <source>
        <dbReference type="PROSITE" id="PS50885"/>
    </source>
</evidence>
<evidence type="ECO:0000256" key="7">
    <source>
        <dbReference type="ARBA" id="ARBA00022989"/>
    </source>
</evidence>
<protein>
    <submittedName>
        <fullName evidence="11">Two-component system sensor histidine kinase YesM</fullName>
        <ecNumber evidence="11">2.7.13.3</ecNumber>
    </submittedName>
</protein>
<dbReference type="InterPro" id="IPR003660">
    <property type="entry name" value="HAMP_dom"/>
</dbReference>
<dbReference type="InterPro" id="IPR010559">
    <property type="entry name" value="Sig_transdc_His_kin_internal"/>
</dbReference>
<evidence type="ECO:0000256" key="5">
    <source>
        <dbReference type="ARBA" id="ARBA00022692"/>
    </source>
</evidence>
<sequence length="584" mass="67135">MLKFQHKLIIAFICFVLIPIIILGVVSYKISSTTLQKNISEHMILTLKAVDQNLLAAVSEVNSFSDYLVSSSTIQDYLNTQNTTSIYEFYRDRQEIAGKMYGNSQIDNLVLFTLDGNVITYTDEKVTSLDSLRSSLFLDEVLQQKGRPVWLTPYENQNLFFSQNYILTQSRVIKDLNTLDNLGYLILHVKLDLFDPIFKNIYGGPSHELIVNKEGTVLYSLNRNYIGKTLDIQSFSDFPTNKSGYLTDEWDNEKSLITYTPSSFETGGNSQLILVSIKPWKTIASDIVNIRNTMLVIVGFTVLTAGLFNLLYLKRISLFIHELLIRMKQVESGRLSKRMGRFKFQELQNISQGFNNMIGKLQQLMTDIKTEQERKREAQFKVLQQQINPHFLYNTLESINALAALNGQKEISKMTINLGKLLRISINGGYEVKVKDEIRHVISYLEIQKIRFDNRFSFEVDVEEELNNYQVLKLILQPLVENILIHAFSNKDDEEGLIKIRGTVSNCQGEFWIEDNGKGIDERVQMELNKWKLENQHTQTSNGHGVRNVDERIRLFYGEKYGLIICSTKNEGTVIKISFPIKGD</sequence>
<dbReference type="EC" id="2.7.13.3" evidence="11"/>
<keyword evidence="4 11" id="KW-0808">Transferase</keyword>
<evidence type="ECO:0000313" key="12">
    <source>
        <dbReference type="Proteomes" id="UP000548423"/>
    </source>
</evidence>
<feature type="transmembrane region" description="Helical" evidence="9">
    <location>
        <begin position="294"/>
        <end position="313"/>
    </location>
</feature>
<keyword evidence="2" id="KW-1003">Cell membrane</keyword>
<dbReference type="PANTHER" id="PTHR34220">
    <property type="entry name" value="SENSOR HISTIDINE KINASE YPDA"/>
    <property type="match status" value="1"/>
</dbReference>
<dbReference type="SUPFAM" id="SSF55874">
    <property type="entry name" value="ATPase domain of HSP90 chaperone/DNA topoisomerase II/histidine kinase"/>
    <property type="match status" value="1"/>
</dbReference>
<dbReference type="Pfam" id="PF02743">
    <property type="entry name" value="dCache_1"/>
    <property type="match status" value="1"/>
</dbReference>
<dbReference type="Pfam" id="PF02518">
    <property type="entry name" value="HATPase_c"/>
    <property type="match status" value="1"/>
</dbReference>
<dbReference type="Pfam" id="PF06580">
    <property type="entry name" value="His_kinase"/>
    <property type="match status" value="1"/>
</dbReference>
<dbReference type="AlphaFoldDB" id="A0A852TLJ0"/>
<reference evidence="12" key="1">
    <citation type="submission" date="2020-07" db="EMBL/GenBank/DDBJ databases">
        <authorList>
            <person name="Partida-Martinez L."/>
            <person name="Huntemann M."/>
            <person name="Clum A."/>
            <person name="Wang J."/>
            <person name="Palaniappan K."/>
            <person name="Ritter S."/>
            <person name="Chen I.-M."/>
            <person name="Stamatis D."/>
            <person name="Reddy T."/>
            <person name="O'Malley R."/>
            <person name="Daum C."/>
            <person name="Shapiro N."/>
            <person name="Ivanova N."/>
            <person name="Kyrpides N."/>
            <person name="Woyke T."/>
        </authorList>
    </citation>
    <scope>NUCLEOTIDE SEQUENCE [LARGE SCALE GENOMIC DNA]</scope>
    <source>
        <strain evidence="12">AT2.8</strain>
    </source>
</reference>
<dbReference type="Proteomes" id="UP000548423">
    <property type="component" value="Unassembled WGS sequence"/>
</dbReference>
<evidence type="ECO:0000256" key="4">
    <source>
        <dbReference type="ARBA" id="ARBA00022679"/>
    </source>
</evidence>
<evidence type="ECO:0000256" key="2">
    <source>
        <dbReference type="ARBA" id="ARBA00022475"/>
    </source>
</evidence>
<dbReference type="GO" id="GO:0000155">
    <property type="term" value="F:phosphorelay sensor kinase activity"/>
    <property type="evidence" value="ECO:0007669"/>
    <property type="project" value="InterPro"/>
</dbReference>
<evidence type="ECO:0000256" key="6">
    <source>
        <dbReference type="ARBA" id="ARBA00022777"/>
    </source>
</evidence>
<feature type="transmembrane region" description="Helical" evidence="9">
    <location>
        <begin position="7"/>
        <end position="28"/>
    </location>
</feature>